<dbReference type="Pfam" id="PF02518">
    <property type="entry name" value="HATPase_c"/>
    <property type="match status" value="1"/>
</dbReference>
<dbReference type="InterPro" id="IPR003594">
    <property type="entry name" value="HATPase_dom"/>
</dbReference>
<dbReference type="InterPro" id="IPR036097">
    <property type="entry name" value="HisK_dim/P_sf"/>
</dbReference>
<keyword evidence="4" id="KW-0808">Transferase</keyword>
<keyword evidence="7" id="KW-0812">Transmembrane</keyword>
<keyword evidence="10" id="KW-1185">Reference proteome</keyword>
<dbReference type="EMBL" id="JAAIYP010000045">
    <property type="protein sequence ID" value="NFV82156.1"/>
    <property type="molecule type" value="Genomic_DNA"/>
</dbReference>
<dbReference type="CDD" id="cd18774">
    <property type="entry name" value="PDC2_HK_sensor"/>
    <property type="match status" value="1"/>
</dbReference>
<name>A0A7C9QY47_9PROT</name>
<dbReference type="SUPFAM" id="SSF55874">
    <property type="entry name" value="ATPase domain of HSP90 chaperone/DNA topoisomerase II/histidine kinase"/>
    <property type="match status" value="1"/>
</dbReference>
<dbReference type="CDD" id="cd00075">
    <property type="entry name" value="HATPase"/>
    <property type="match status" value="1"/>
</dbReference>
<dbReference type="RefSeq" id="WP_163682881.1">
    <property type="nucleotide sequence ID" value="NZ_JAAIYP010000045.1"/>
</dbReference>
<dbReference type="CDD" id="cd00082">
    <property type="entry name" value="HisKA"/>
    <property type="match status" value="1"/>
</dbReference>
<dbReference type="InterPro" id="IPR036890">
    <property type="entry name" value="HATPase_C_sf"/>
</dbReference>
<evidence type="ECO:0000256" key="3">
    <source>
        <dbReference type="ARBA" id="ARBA00022553"/>
    </source>
</evidence>
<evidence type="ECO:0000313" key="9">
    <source>
        <dbReference type="EMBL" id="NFV82156.1"/>
    </source>
</evidence>
<dbReference type="Gene3D" id="1.10.287.130">
    <property type="match status" value="1"/>
</dbReference>
<dbReference type="Gene3D" id="3.30.565.10">
    <property type="entry name" value="Histidine kinase-like ATPase, C-terminal domain"/>
    <property type="match status" value="1"/>
</dbReference>
<dbReference type="SMART" id="SM00388">
    <property type="entry name" value="HisKA"/>
    <property type="match status" value="1"/>
</dbReference>
<protein>
    <recommendedName>
        <fullName evidence="2">histidine kinase</fullName>
        <ecNumber evidence="2">2.7.13.3</ecNumber>
    </recommendedName>
</protein>
<evidence type="ECO:0000256" key="1">
    <source>
        <dbReference type="ARBA" id="ARBA00000085"/>
    </source>
</evidence>
<dbReference type="Pfam" id="PF00512">
    <property type="entry name" value="HisKA"/>
    <property type="match status" value="1"/>
</dbReference>
<evidence type="ECO:0000259" key="8">
    <source>
        <dbReference type="PROSITE" id="PS50109"/>
    </source>
</evidence>
<dbReference type="PANTHER" id="PTHR43711:SF1">
    <property type="entry name" value="HISTIDINE KINASE 1"/>
    <property type="match status" value="1"/>
</dbReference>
<evidence type="ECO:0000313" key="10">
    <source>
        <dbReference type="Proteomes" id="UP000480684"/>
    </source>
</evidence>
<dbReference type="PANTHER" id="PTHR43711">
    <property type="entry name" value="TWO-COMPONENT HISTIDINE KINASE"/>
    <property type="match status" value="1"/>
</dbReference>
<dbReference type="SMART" id="SM00387">
    <property type="entry name" value="HATPase_c"/>
    <property type="match status" value="1"/>
</dbReference>
<keyword evidence="3" id="KW-0597">Phosphoprotein</keyword>
<dbReference type="Proteomes" id="UP000480684">
    <property type="component" value="Unassembled WGS sequence"/>
</dbReference>
<dbReference type="Gene3D" id="3.30.450.20">
    <property type="entry name" value="PAS domain"/>
    <property type="match status" value="1"/>
</dbReference>
<dbReference type="AlphaFoldDB" id="A0A7C9QY47"/>
<evidence type="ECO:0000256" key="6">
    <source>
        <dbReference type="ARBA" id="ARBA00023012"/>
    </source>
</evidence>
<feature type="transmembrane region" description="Helical" evidence="7">
    <location>
        <begin position="280"/>
        <end position="300"/>
    </location>
</feature>
<evidence type="ECO:0000256" key="4">
    <source>
        <dbReference type="ARBA" id="ARBA00022679"/>
    </source>
</evidence>
<proteinExistence type="predicted"/>
<dbReference type="InterPro" id="IPR005467">
    <property type="entry name" value="His_kinase_dom"/>
</dbReference>
<comment type="catalytic activity">
    <reaction evidence="1">
        <text>ATP + protein L-histidine = ADP + protein N-phospho-L-histidine.</text>
        <dbReference type="EC" id="2.7.13.3"/>
    </reaction>
</comment>
<keyword evidence="7" id="KW-0472">Membrane</keyword>
<dbReference type="InterPro" id="IPR050736">
    <property type="entry name" value="Sensor_HK_Regulatory"/>
</dbReference>
<keyword evidence="5" id="KW-0418">Kinase</keyword>
<gene>
    <name evidence="9" type="ORF">G4223_18770</name>
</gene>
<dbReference type="PRINTS" id="PR00344">
    <property type="entry name" value="BCTRLSENSOR"/>
</dbReference>
<reference evidence="9 10" key="1">
    <citation type="submission" date="2020-02" db="EMBL/GenBank/DDBJ databases">
        <authorList>
            <person name="Dziuba M."/>
            <person name="Kuznetsov B."/>
            <person name="Mardanov A."/>
            <person name="Ravin N."/>
            <person name="Grouzdev D."/>
        </authorList>
    </citation>
    <scope>NUCLEOTIDE SEQUENCE [LARGE SCALE GENOMIC DNA]</scope>
    <source>
        <strain evidence="9 10">SpK</strain>
    </source>
</reference>
<dbReference type="PROSITE" id="PS50109">
    <property type="entry name" value="HIS_KIN"/>
    <property type="match status" value="1"/>
</dbReference>
<organism evidence="9 10">
    <name type="scientific">Magnetospirillum aberrantis SpK</name>
    <dbReference type="NCBI Taxonomy" id="908842"/>
    <lineage>
        <taxon>Bacteria</taxon>
        <taxon>Pseudomonadati</taxon>
        <taxon>Pseudomonadota</taxon>
        <taxon>Alphaproteobacteria</taxon>
        <taxon>Rhodospirillales</taxon>
        <taxon>Rhodospirillaceae</taxon>
        <taxon>Magnetospirillum</taxon>
    </lineage>
</organism>
<evidence type="ECO:0000256" key="5">
    <source>
        <dbReference type="ARBA" id="ARBA00022777"/>
    </source>
</evidence>
<dbReference type="InterPro" id="IPR004358">
    <property type="entry name" value="Sig_transdc_His_kin-like_C"/>
</dbReference>
<dbReference type="GO" id="GO:0000155">
    <property type="term" value="F:phosphorelay sensor kinase activity"/>
    <property type="evidence" value="ECO:0007669"/>
    <property type="project" value="InterPro"/>
</dbReference>
<dbReference type="EC" id="2.7.13.3" evidence="2"/>
<dbReference type="InterPro" id="IPR003661">
    <property type="entry name" value="HisK_dim/P_dom"/>
</dbReference>
<keyword evidence="7" id="KW-1133">Transmembrane helix</keyword>
<comment type="caution">
    <text evidence="9">The sequence shown here is derived from an EMBL/GenBank/DDBJ whole genome shotgun (WGS) entry which is preliminary data.</text>
</comment>
<feature type="transmembrane region" description="Helical" evidence="7">
    <location>
        <begin position="15"/>
        <end position="39"/>
    </location>
</feature>
<feature type="domain" description="Histidine kinase" evidence="8">
    <location>
        <begin position="377"/>
        <end position="592"/>
    </location>
</feature>
<evidence type="ECO:0000256" key="2">
    <source>
        <dbReference type="ARBA" id="ARBA00012438"/>
    </source>
</evidence>
<keyword evidence="6" id="KW-0902">Two-component regulatory system</keyword>
<evidence type="ECO:0000256" key="7">
    <source>
        <dbReference type="SAM" id="Phobius"/>
    </source>
</evidence>
<dbReference type="SUPFAM" id="SSF47384">
    <property type="entry name" value="Homodimeric domain of signal transducing histidine kinase"/>
    <property type="match status" value="1"/>
</dbReference>
<accession>A0A7C9QY47</accession>
<sequence>MIFTVFRTTSLRVRLLLLALVASLPVIIFAVFVVVQMAADRRTRDEDTLLRRTAAAAAAVDRALFGVSRELTTLAVDKDLLEDDLSQAYVEAVSFAAQSSLGESISLLTPDGRILFNTRHPFGSALPLSGDSAGVAEAVRTRALRVSNLFVGSIEARPVVTVDMPVIRHDQVVYVLHMVIEPGRLLDLLRAQGLDEGWSAVLVDRDGITIARTRDPESSIGRKPGAGLLQAIAEGRQGTYETTTREGVPVLAAFQHTQNGQWVVAVGAPLAEFAAQRTRFLMVLLGGAVLILGMAWLLTLRMARRLEQRLADVGALAGRLGAGAPVCPVPTGIRELDAVGQSLARAATLIASREAALTRAGKVAKNALASKAKFFAAANHDLRQPVQSLFLFHATLSSMLSPEHPARRPLEYAERSLQALELLLDGLRDVSRLDAGAVVPVMAPLALDTLLDPLAEEYRLRGAELGVTVRYVPTSLVVRTDRALLERIVRNLLENAIRYTPRGGRVLMGCRRRGGHARLLVADTGIGMPADQLGQIFEEFHQLGNPARDSTLGLGLGLAIVRRSCDLLGHGVSVNSTEGKGSVFTIHLPRNED</sequence>
<dbReference type="FunFam" id="3.30.565.10:FF:000049">
    <property type="entry name" value="Two-component sensor histidine kinase"/>
    <property type="match status" value="1"/>
</dbReference>